<evidence type="ECO:0000313" key="3">
    <source>
        <dbReference type="Proteomes" id="UP000647017"/>
    </source>
</evidence>
<protein>
    <recommendedName>
        <fullName evidence="1">DUF397 domain-containing protein</fullName>
    </recommendedName>
</protein>
<reference evidence="2 3" key="1">
    <citation type="submission" date="2021-01" db="EMBL/GenBank/DDBJ databases">
        <title>Whole genome shotgun sequence of Verrucosispora andamanensis NBRC 109075.</title>
        <authorList>
            <person name="Komaki H."/>
            <person name="Tamura T."/>
        </authorList>
    </citation>
    <scope>NUCLEOTIDE SEQUENCE [LARGE SCALE GENOMIC DNA]</scope>
    <source>
        <strain evidence="2 3">NBRC 109075</strain>
    </source>
</reference>
<keyword evidence="3" id="KW-1185">Reference proteome</keyword>
<dbReference type="RefSeq" id="WP_204015261.1">
    <property type="nucleotide sequence ID" value="NZ_BOOZ01000072.1"/>
</dbReference>
<organism evidence="2 3">
    <name type="scientific">Micromonospora andamanensis</name>
    <dbReference type="NCBI Taxonomy" id="1287068"/>
    <lineage>
        <taxon>Bacteria</taxon>
        <taxon>Bacillati</taxon>
        <taxon>Actinomycetota</taxon>
        <taxon>Actinomycetes</taxon>
        <taxon>Micromonosporales</taxon>
        <taxon>Micromonosporaceae</taxon>
        <taxon>Micromonospora</taxon>
    </lineage>
</organism>
<evidence type="ECO:0000259" key="1">
    <source>
        <dbReference type="Pfam" id="PF04149"/>
    </source>
</evidence>
<dbReference type="InterPro" id="IPR007278">
    <property type="entry name" value="DUF397"/>
</dbReference>
<sequence>MNDSPFHRWRKSTRSSGGDNCVEVAVADRIVGVRDSKDPAGGILAFDCDAWTRFVSDIQMRDLSE</sequence>
<accession>A0ABQ4I549</accession>
<dbReference type="EMBL" id="BOOZ01000072">
    <property type="protein sequence ID" value="GIJ13021.1"/>
    <property type="molecule type" value="Genomic_DNA"/>
</dbReference>
<proteinExistence type="predicted"/>
<evidence type="ECO:0000313" key="2">
    <source>
        <dbReference type="EMBL" id="GIJ13021.1"/>
    </source>
</evidence>
<dbReference type="Proteomes" id="UP000647017">
    <property type="component" value="Unassembled WGS sequence"/>
</dbReference>
<dbReference type="Pfam" id="PF04149">
    <property type="entry name" value="DUF397"/>
    <property type="match status" value="1"/>
</dbReference>
<comment type="caution">
    <text evidence="2">The sequence shown here is derived from an EMBL/GenBank/DDBJ whole genome shotgun (WGS) entry which is preliminary data.</text>
</comment>
<name>A0ABQ4I549_9ACTN</name>
<gene>
    <name evidence="2" type="ORF">Van01_62350</name>
</gene>
<feature type="domain" description="DUF397" evidence="1">
    <location>
        <begin position="8"/>
        <end position="58"/>
    </location>
</feature>